<evidence type="ECO:0000256" key="3">
    <source>
        <dbReference type="ARBA" id="ARBA00004544"/>
    </source>
</evidence>
<dbReference type="GO" id="GO:0005869">
    <property type="term" value="C:dynactin complex"/>
    <property type="evidence" value="ECO:0007669"/>
    <property type="project" value="InterPro"/>
</dbReference>
<evidence type="ECO:0000256" key="8">
    <source>
        <dbReference type="ARBA" id="ARBA00022843"/>
    </source>
</evidence>
<evidence type="ECO:0000256" key="6">
    <source>
        <dbReference type="ARBA" id="ARBA00022499"/>
    </source>
</evidence>
<evidence type="ECO:0000256" key="11">
    <source>
        <dbReference type="ARBA" id="ARBA00023212"/>
    </source>
</evidence>
<dbReference type="AlphaFoldDB" id="A0A914GX05"/>
<keyword evidence="16" id="KW-1185">Reference proteome</keyword>
<sequence>MELVRKKVIPLVGRGRSVEELKYINILSASLCFGNVGVYVCLAGQVPMFLFRVVSNLPAVFLSKMCQAESTAAEIVHKTFRCAKCNECPLCKNVLSGRSQADTYYLQCNTCQWTSRSLETNDRSLAKELWPEPTNPVETELSKVMGIMRRLSKVERFEREMTRRSCLSKADKFGTFDRETPTKRISNRGLLRNDRYSLQNAYNSRKKALQKQDDVDDVLELLAPSADVPELDPDVFSVTPKLGLTMGLEQTISHSLSVSAAHLHPTKVKMISRRAFRCSECTTMLYRGQLSPNDVKPRLQSFALDHFPEIRISRPVQLVPSQSSAIFLTVTNNSASVIDLMLTGKNIEEDENCVNSSKFSLQLVLPSRDTTDDPPVHQRMLEREYPSDHNDSRVININQNRARICVEYLPSSNITDHYALLGLSFIHQSTETIGQKFISDVKVLLTQS</sequence>
<evidence type="ECO:0000256" key="13">
    <source>
        <dbReference type="ARBA" id="ARBA00034864"/>
    </source>
</evidence>
<name>A0A914GX05_GLORO</name>
<accession>A0A914GX05</accession>
<evidence type="ECO:0000256" key="15">
    <source>
        <dbReference type="SAM" id="Phobius"/>
    </source>
</evidence>
<reference evidence="17" key="1">
    <citation type="submission" date="2022-11" db="UniProtKB">
        <authorList>
            <consortium name="WormBaseParasite"/>
        </authorList>
    </citation>
    <scope>IDENTIFICATION</scope>
</reference>
<proteinExistence type="inferred from homology"/>
<evidence type="ECO:0000256" key="9">
    <source>
        <dbReference type="ARBA" id="ARBA00022990"/>
    </source>
</evidence>
<feature type="transmembrane region" description="Helical" evidence="15">
    <location>
        <begin position="21"/>
        <end position="40"/>
    </location>
</feature>
<evidence type="ECO:0000313" key="16">
    <source>
        <dbReference type="Proteomes" id="UP000887572"/>
    </source>
</evidence>
<dbReference type="PANTHER" id="PTHR13034:SF2">
    <property type="entry name" value="DYNACTIN SUBUNIT 4"/>
    <property type="match status" value="1"/>
</dbReference>
<dbReference type="GO" id="GO:0005813">
    <property type="term" value="C:centrosome"/>
    <property type="evidence" value="ECO:0007669"/>
    <property type="project" value="UniProtKB-SubCell"/>
</dbReference>
<protein>
    <recommendedName>
        <fullName evidence="13">Dynactin subunit 4</fullName>
    </recommendedName>
</protein>
<keyword evidence="5" id="KW-0963">Cytoplasm</keyword>
<dbReference type="InterPro" id="IPR008603">
    <property type="entry name" value="DCTN4"/>
</dbReference>
<keyword evidence="6" id="KW-1017">Isopeptide bond</keyword>
<keyword evidence="15" id="KW-0472">Membrane</keyword>
<evidence type="ECO:0000256" key="7">
    <source>
        <dbReference type="ARBA" id="ARBA00022553"/>
    </source>
</evidence>
<keyword evidence="8" id="KW-0832">Ubl conjugation</keyword>
<dbReference type="GO" id="GO:0005938">
    <property type="term" value="C:cell cortex"/>
    <property type="evidence" value="ECO:0007669"/>
    <property type="project" value="UniProtKB-SubCell"/>
</dbReference>
<keyword evidence="9" id="KW-0007">Acetylation</keyword>
<evidence type="ECO:0000256" key="12">
    <source>
        <dbReference type="ARBA" id="ARBA00034776"/>
    </source>
</evidence>
<evidence type="ECO:0000256" key="5">
    <source>
        <dbReference type="ARBA" id="ARBA00022490"/>
    </source>
</evidence>
<dbReference type="GO" id="GO:0030016">
    <property type="term" value="C:myofibril"/>
    <property type="evidence" value="ECO:0007669"/>
    <property type="project" value="UniProtKB-SubCell"/>
</dbReference>
<comment type="subcellular location">
    <subcellularLocation>
        <location evidence="3">Cytoplasm</location>
        <location evidence="3">Cell cortex</location>
    </subcellularLocation>
    <subcellularLocation>
        <location evidence="1">Cytoplasm</location>
        <location evidence="1">Cytoskeleton</location>
        <location evidence="1">Microtubule organizing center</location>
        <location evidence="1">Centrosome</location>
    </subcellularLocation>
    <subcellularLocation>
        <location evidence="2">Cytoplasm</location>
        <location evidence="2">Cytoskeleton</location>
        <location evidence="2">Stress fiber</location>
    </subcellularLocation>
    <subcellularLocation>
        <location evidence="4">Cytoplasm</location>
        <location evidence="4">Myofibril</location>
    </subcellularLocation>
</comment>
<evidence type="ECO:0000256" key="4">
    <source>
        <dbReference type="ARBA" id="ARBA00004657"/>
    </source>
</evidence>
<dbReference type="GO" id="GO:0001725">
    <property type="term" value="C:stress fiber"/>
    <property type="evidence" value="ECO:0007669"/>
    <property type="project" value="UniProtKB-SubCell"/>
</dbReference>
<keyword evidence="11" id="KW-0206">Cytoskeleton</keyword>
<keyword evidence="15" id="KW-1133">Transmembrane helix</keyword>
<evidence type="ECO:0000313" key="17">
    <source>
        <dbReference type="WBParaSite" id="Gr19_v10_g11176.t2"/>
    </source>
</evidence>
<evidence type="ECO:0000256" key="1">
    <source>
        <dbReference type="ARBA" id="ARBA00004300"/>
    </source>
</evidence>
<comment type="subunit">
    <text evidence="14">Subunit of dynactin, a multiprotein complex part of a tripartite complex with dynein and a adapter, such as BICDL1, BICD2 or HOOK3. The dynactin complex is built around ACTR1A/ACTB filament and consists of an actin-related filament composed of a shoulder domain, a pointed end and a barbed end. Its length is defined by its flexible shoulder domain. The soulder is composed of 2 DCTN1 subunits, 4 DCTN2 and 2 DCTN3. The 4 DCNT2 (via N-terminus) bind the ACTR1A filament and act as molecular rulers to determine the length. The pointed end is important for binding dynein-dynactin cargo adapters. Consists of 4 subunits: ACTR10, DCNT4, DCTN5 and DCTN6. The barbed end is composed of a CAPZA1:CAPZB heterodimers, which binds ACTR1A/ACTB filament and dynactin and stabilizes dynactin. Interacts with ATP7B, but not ATP7A, in a copper-dependent manner. Interacts with ANK2; this interaction is required for localization at costameres. Interacts with N4BP2L1.</text>
</comment>
<keyword evidence="15" id="KW-0812">Transmembrane</keyword>
<keyword evidence="7" id="KW-0597">Phosphoprotein</keyword>
<dbReference type="Proteomes" id="UP000887572">
    <property type="component" value="Unplaced"/>
</dbReference>
<organism evidence="16 17">
    <name type="scientific">Globodera rostochiensis</name>
    <name type="common">Golden nematode worm</name>
    <name type="synonym">Heterodera rostochiensis</name>
    <dbReference type="NCBI Taxonomy" id="31243"/>
    <lineage>
        <taxon>Eukaryota</taxon>
        <taxon>Metazoa</taxon>
        <taxon>Ecdysozoa</taxon>
        <taxon>Nematoda</taxon>
        <taxon>Chromadorea</taxon>
        <taxon>Rhabditida</taxon>
        <taxon>Tylenchina</taxon>
        <taxon>Tylenchomorpha</taxon>
        <taxon>Tylenchoidea</taxon>
        <taxon>Heteroderidae</taxon>
        <taxon>Heteroderinae</taxon>
        <taxon>Globodera</taxon>
    </lineage>
</organism>
<dbReference type="PANTHER" id="PTHR13034">
    <property type="entry name" value="DYNACTIN P62 SUBUNIT"/>
    <property type="match status" value="1"/>
</dbReference>
<evidence type="ECO:0000256" key="14">
    <source>
        <dbReference type="ARBA" id="ARBA00093507"/>
    </source>
</evidence>
<evidence type="ECO:0000256" key="10">
    <source>
        <dbReference type="ARBA" id="ARBA00023054"/>
    </source>
</evidence>
<keyword evidence="10" id="KW-0175">Coiled coil</keyword>
<comment type="similarity">
    <text evidence="12">Belongs to the dynactin subunit 4 family.</text>
</comment>
<dbReference type="WBParaSite" id="Gr19_v10_g11176.t2">
    <property type="protein sequence ID" value="Gr19_v10_g11176.t2"/>
    <property type="gene ID" value="Gr19_v10_g11176"/>
</dbReference>
<evidence type="ECO:0000256" key="2">
    <source>
        <dbReference type="ARBA" id="ARBA00004529"/>
    </source>
</evidence>